<dbReference type="KEGG" id="vg:77936808"/>
<sequence>MIEPVSFKADPNKARRPILDSYAQKIQAQKGRMNVVTYCANNPDKMVKIHRDGNKWYCCIERDGVEVIDKNEIIVMGPPGFPDTIQLQISNDPNDKVHFVEIHDGRIWEAINAIGGGYTRKRIELPFGHPFLDFLFVESD</sequence>
<organism evidence="1 2">
    <name type="scientific">Pseudomonas phage vB_PaeM_PS119XW</name>
    <dbReference type="NCBI Taxonomy" id="2601632"/>
    <lineage>
        <taxon>Viruses</taxon>
        <taxon>Duplodnaviria</taxon>
        <taxon>Heunggongvirae</taxon>
        <taxon>Uroviricota</taxon>
        <taxon>Caudoviricetes</taxon>
        <taxon>Chimalliviridae</taxon>
        <taxon>Pawinskivirus</taxon>
        <taxon>Pawinskivirus PS119XW</taxon>
    </lineage>
</organism>
<accession>A0A5C1K6S9</accession>
<evidence type="ECO:0000313" key="2">
    <source>
        <dbReference type="Proteomes" id="UP000322144"/>
    </source>
</evidence>
<dbReference type="RefSeq" id="YP_010660798.1">
    <property type="nucleotide sequence ID" value="NC_070882.1"/>
</dbReference>
<dbReference type="GeneID" id="77936808"/>
<keyword evidence="2" id="KW-1185">Reference proteome</keyword>
<dbReference type="Proteomes" id="UP000322144">
    <property type="component" value="Segment"/>
</dbReference>
<name>A0A5C1K6S9_9CAUD</name>
<reference evidence="1 2" key="1">
    <citation type="submission" date="2019-06" db="EMBL/GenBank/DDBJ databases">
        <title>A distant relative of Phikzvirus genus phages from a therapeutic phage collection.</title>
        <authorList>
            <person name="Hejnowicz M.S."/>
            <person name="Dabrowski K."/>
            <person name="Gawor J."/>
            <person name="Weber-Dabrowska B."/>
            <person name="Gromadka R."/>
            <person name="Lobocka M.B."/>
        </authorList>
    </citation>
    <scope>NUCLEOTIDE SEQUENCE [LARGE SCALE GENOMIC DNA]</scope>
</reference>
<protein>
    <submittedName>
        <fullName evidence="1">Uncharacterized protein</fullName>
    </submittedName>
</protein>
<dbReference type="EMBL" id="MN103543">
    <property type="protein sequence ID" value="QEM41787.1"/>
    <property type="molecule type" value="Genomic_DNA"/>
</dbReference>
<evidence type="ECO:0000313" key="1">
    <source>
        <dbReference type="EMBL" id="QEM41787.1"/>
    </source>
</evidence>
<proteinExistence type="predicted"/>